<dbReference type="Pfam" id="PF18758">
    <property type="entry name" value="KDZ"/>
    <property type="match status" value="1"/>
</dbReference>
<dbReference type="PANTHER" id="PTHR33096:SF1">
    <property type="entry name" value="CXC1-LIKE CYSTEINE CLUSTER ASSOCIATED WITH KDZ TRANSPOSASES DOMAIN-CONTAINING PROTEIN"/>
    <property type="match status" value="1"/>
</dbReference>
<dbReference type="OrthoDB" id="2505969at2759"/>
<feature type="region of interest" description="Disordered" evidence="1">
    <location>
        <begin position="43"/>
        <end position="68"/>
    </location>
</feature>
<evidence type="ECO:0008006" key="4">
    <source>
        <dbReference type="Google" id="ProtNLM"/>
    </source>
</evidence>
<keyword evidence="3" id="KW-1185">Reference proteome</keyword>
<dbReference type="AlphaFoldDB" id="A0A4Y7PQX4"/>
<dbReference type="EMBL" id="ML170216">
    <property type="protein sequence ID" value="TDL17784.1"/>
    <property type="molecule type" value="Genomic_DNA"/>
</dbReference>
<organism evidence="2 3">
    <name type="scientific">Rickenella mellea</name>
    <dbReference type="NCBI Taxonomy" id="50990"/>
    <lineage>
        <taxon>Eukaryota</taxon>
        <taxon>Fungi</taxon>
        <taxon>Dikarya</taxon>
        <taxon>Basidiomycota</taxon>
        <taxon>Agaricomycotina</taxon>
        <taxon>Agaricomycetes</taxon>
        <taxon>Hymenochaetales</taxon>
        <taxon>Rickenellaceae</taxon>
        <taxon>Rickenella</taxon>
    </lineage>
</organism>
<evidence type="ECO:0000313" key="3">
    <source>
        <dbReference type="Proteomes" id="UP000294933"/>
    </source>
</evidence>
<proteinExistence type="predicted"/>
<dbReference type="PANTHER" id="PTHR33096">
    <property type="entry name" value="CXC2 DOMAIN-CONTAINING PROTEIN"/>
    <property type="match status" value="1"/>
</dbReference>
<gene>
    <name evidence="2" type="ORF">BD410DRAFT_843337</name>
</gene>
<reference evidence="2 3" key="1">
    <citation type="submission" date="2018-06" db="EMBL/GenBank/DDBJ databases">
        <title>A transcriptomic atlas of mushroom development highlights an independent origin of complex multicellularity.</title>
        <authorList>
            <consortium name="DOE Joint Genome Institute"/>
            <person name="Krizsan K."/>
            <person name="Almasi E."/>
            <person name="Merenyi Z."/>
            <person name="Sahu N."/>
            <person name="Viragh M."/>
            <person name="Koszo T."/>
            <person name="Mondo S."/>
            <person name="Kiss B."/>
            <person name="Balint B."/>
            <person name="Kues U."/>
            <person name="Barry K."/>
            <person name="Hegedus J.C."/>
            <person name="Henrissat B."/>
            <person name="Johnson J."/>
            <person name="Lipzen A."/>
            <person name="Ohm R."/>
            <person name="Nagy I."/>
            <person name="Pangilinan J."/>
            <person name="Yan J."/>
            <person name="Xiong Y."/>
            <person name="Grigoriev I.V."/>
            <person name="Hibbett D.S."/>
            <person name="Nagy L.G."/>
        </authorList>
    </citation>
    <scope>NUCLEOTIDE SEQUENCE [LARGE SCALE GENOMIC DNA]</scope>
    <source>
        <strain evidence="2 3">SZMC22713</strain>
    </source>
</reference>
<name>A0A4Y7PQX4_9AGAM</name>
<dbReference type="InterPro" id="IPR040521">
    <property type="entry name" value="KDZ"/>
</dbReference>
<evidence type="ECO:0000313" key="2">
    <source>
        <dbReference type="EMBL" id="TDL17784.1"/>
    </source>
</evidence>
<sequence>MDGNNSLKRTDATIRANRERIDCRQARSDYWLKPEDVDVFKDEVKARPKGKGKASIPDPADEDSNDWQHVPESDPTAICIDRWRNAGPEERKKMFAMFSESGLFLTACRHGFVLLICDMIRSGELMKYPLAMVNKLMDVYGSNIACGYDIGCAFTKTLASSSLGRRARELYLRLLTGAFHGHSHHRGCQLDYHPQYIKGIGLTDAEGCERIFSASNAIASGTRHASKFHRHQAIEEHFSFWDEDKYAALSTFLYNHYREALAIVQSWPAQMAQFRSQLLVTEADFELYLEQERQYLSSLTHEPQEDSLRFNYVEALEELAKTDWENARAVANKLAYGTVREGHAKAVLEAGRHVCTTHTKLQNAETTTAHLENQLAIQGARWRPEDEEYKLVKDSMTERAYRKALDDLELLIVKRLLELTKLNMSGTGYQFRTQIAKALQRRSEAIKNALSRYNTHASKLVPPRPQLTWKEIVEYSFLGEFTLLRSSRSDIREQKWTQPAHREAMAKYFKYHRACEEIDRLNVEIRRLWTAIHDEAAQSSRVIGELSVSNPPLAAELRRRWALRSSVNGVHLSRLRRIQSMPGFSGNCSTGVRERGAHTEHLVSVSSDDVIVQEVIGQDAANAVIVDEEEVLQDFEGMTDFVLSIVE</sequence>
<accession>A0A4Y7PQX4</accession>
<dbReference type="Proteomes" id="UP000294933">
    <property type="component" value="Unassembled WGS sequence"/>
</dbReference>
<protein>
    <recommendedName>
        <fullName evidence="4">CxC1-like cysteine cluster associated with KDZ transposases domain-containing protein</fullName>
    </recommendedName>
</protein>
<evidence type="ECO:0000256" key="1">
    <source>
        <dbReference type="SAM" id="MobiDB-lite"/>
    </source>
</evidence>
<dbReference type="VEuPathDB" id="FungiDB:BD410DRAFT_843337"/>